<dbReference type="Pfam" id="PF13560">
    <property type="entry name" value="HTH_31"/>
    <property type="match status" value="1"/>
</dbReference>
<dbReference type="PROSITE" id="PS50231">
    <property type="entry name" value="RICIN_B_LECTIN"/>
    <property type="match status" value="1"/>
</dbReference>
<sequence length="347" mass="36562">MPNQPTELQPETARTPGEYVAQLRRLRTLSGLTYREIADRADTAGEVLPASTLAAMLGRATLPREQAVAALIRACGLGPDEVARWLDARRRLAVSEAGDSDASMAYAESDGLAEETRPACSATDPEAADAPVEPTQVGTRVASGRPRRGWLTPAALGFVAGAAVATVTAVVLLPVGSPPDSHQVPNPRTSANGDASVWQPAEPAPGPYRLRLAHTGLCVSERPDSDLGHLFQTACAAAMPSMTLTTEGDRVFRIRTDHPRFGAGCMGVDQATRDVNGVVADSFCDTGGGQDFRFEPVTVPALGYRIRPVHSDMCLGVANSATNDWAPVRQLACDANASGQIFLLDPV</sequence>
<dbReference type="InterPro" id="IPR035992">
    <property type="entry name" value="Ricin_B-like_lectins"/>
</dbReference>
<gene>
    <name evidence="2" type="ORF">GA0070608_4111</name>
</gene>
<accession>A0A1C6VTP7</accession>
<feature type="compositionally biased region" description="Polar residues" evidence="1">
    <location>
        <begin position="183"/>
        <end position="193"/>
    </location>
</feature>
<dbReference type="Proteomes" id="UP000199343">
    <property type="component" value="Unassembled WGS sequence"/>
</dbReference>
<dbReference type="CDD" id="cd00093">
    <property type="entry name" value="HTH_XRE"/>
    <property type="match status" value="1"/>
</dbReference>
<evidence type="ECO:0000313" key="2">
    <source>
        <dbReference type="EMBL" id="SCL69729.1"/>
    </source>
</evidence>
<name>A0A1C6VTP7_9ACTN</name>
<organism evidence="2 3">
    <name type="scientific">Micromonospora peucetia</name>
    <dbReference type="NCBI Taxonomy" id="47871"/>
    <lineage>
        <taxon>Bacteria</taxon>
        <taxon>Bacillati</taxon>
        <taxon>Actinomycetota</taxon>
        <taxon>Actinomycetes</taxon>
        <taxon>Micromonosporales</taxon>
        <taxon>Micromonosporaceae</taxon>
        <taxon>Micromonospora</taxon>
    </lineage>
</organism>
<dbReference type="EMBL" id="FMIC01000002">
    <property type="protein sequence ID" value="SCL69729.1"/>
    <property type="molecule type" value="Genomic_DNA"/>
</dbReference>
<dbReference type="Gene3D" id="2.80.10.50">
    <property type="match status" value="1"/>
</dbReference>
<dbReference type="CDD" id="cd00161">
    <property type="entry name" value="beta-trefoil_Ricin-like"/>
    <property type="match status" value="1"/>
</dbReference>
<evidence type="ECO:0000313" key="3">
    <source>
        <dbReference type="Proteomes" id="UP000199343"/>
    </source>
</evidence>
<evidence type="ECO:0000256" key="1">
    <source>
        <dbReference type="SAM" id="MobiDB-lite"/>
    </source>
</evidence>
<protein>
    <submittedName>
        <fullName evidence="2">Helix-turn-helix domain-containing protein</fullName>
    </submittedName>
</protein>
<reference evidence="2 3" key="1">
    <citation type="submission" date="2016-06" db="EMBL/GenBank/DDBJ databases">
        <authorList>
            <person name="Kjaerup R.B."/>
            <person name="Dalgaard T.S."/>
            <person name="Juul-Madsen H.R."/>
        </authorList>
    </citation>
    <scope>NUCLEOTIDE SEQUENCE [LARGE SCALE GENOMIC DNA]</scope>
    <source>
        <strain evidence="2 3">DSM 43363</strain>
    </source>
</reference>
<dbReference type="STRING" id="47871.GA0070608_4111"/>
<dbReference type="AlphaFoldDB" id="A0A1C6VTP7"/>
<dbReference type="InterPro" id="IPR001387">
    <property type="entry name" value="Cro/C1-type_HTH"/>
</dbReference>
<feature type="region of interest" description="Disordered" evidence="1">
    <location>
        <begin position="177"/>
        <end position="198"/>
    </location>
</feature>
<dbReference type="OrthoDB" id="3406160at2"/>
<proteinExistence type="predicted"/>
<dbReference type="SUPFAM" id="SSF50370">
    <property type="entry name" value="Ricin B-like lectins"/>
    <property type="match status" value="1"/>
</dbReference>
<feature type="region of interest" description="Disordered" evidence="1">
    <location>
        <begin position="122"/>
        <end position="144"/>
    </location>
</feature>
<dbReference type="RefSeq" id="WP_141719507.1">
    <property type="nucleotide sequence ID" value="NZ_FMIC01000002.1"/>
</dbReference>